<dbReference type="PANTHER" id="PTHR47027:SF20">
    <property type="entry name" value="REVERSE TRANSCRIPTASE-LIKE PROTEIN WITH RNA-DIRECTED DNA POLYMERASE DOMAIN"/>
    <property type="match status" value="1"/>
</dbReference>
<protein>
    <submittedName>
        <fullName evidence="1">Uncharacterized protein</fullName>
    </submittedName>
</protein>
<dbReference type="AlphaFoldDB" id="A0A2B4RL87"/>
<dbReference type="PANTHER" id="PTHR47027">
    <property type="entry name" value="REVERSE TRANSCRIPTASE DOMAIN-CONTAINING PROTEIN"/>
    <property type="match status" value="1"/>
</dbReference>
<dbReference type="Proteomes" id="UP000225706">
    <property type="component" value="Unassembled WGS sequence"/>
</dbReference>
<keyword evidence="2" id="KW-1185">Reference proteome</keyword>
<evidence type="ECO:0000313" key="2">
    <source>
        <dbReference type="Proteomes" id="UP000225706"/>
    </source>
</evidence>
<name>A0A2B4RL87_STYPI</name>
<dbReference type="EMBL" id="LSMT01000501">
    <property type="protein sequence ID" value="PFX17035.1"/>
    <property type="molecule type" value="Genomic_DNA"/>
</dbReference>
<dbReference type="STRING" id="50429.A0A2B4RL87"/>
<organism evidence="1 2">
    <name type="scientific">Stylophora pistillata</name>
    <name type="common">Smooth cauliflower coral</name>
    <dbReference type="NCBI Taxonomy" id="50429"/>
    <lineage>
        <taxon>Eukaryota</taxon>
        <taxon>Metazoa</taxon>
        <taxon>Cnidaria</taxon>
        <taxon>Anthozoa</taxon>
        <taxon>Hexacorallia</taxon>
        <taxon>Scleractinia</taxon>
        <taxon>Astrocoeniina</taxon>
        <taxon>Pocilloporidae</taxon>
        <taxon>Stylophora</taxon>
    </lineage>
</organism>
<proteinExistence type="predicted"/>
<accession>A0A2B4RL87</accession>
<gene>
    <name evidence="1" type="ORF">AWC38_SpisGene18653</name>
</gene>
<dbReference type="OrthoDB" id="5974702at2759"/>
<reference evidence="2" key="1">
    <citation type="journal article" date="2017" name="bioRxiv">
        <title>Comparative analysis of the genomes of Stylophora pistillata and Acropora digitifera provides evidence for extensive differences between species of corals.</title>
        <authorList>
            <person name="Voolstra C.R."/>
            <person name="Li Y."/>
            <person name="Liew Y.J."/>
            <person name="Baumgarten S."/>
            <person name="Zoccola D."/>
            <person name="Flot J.-F."/>
            <person name="Tambutte S."/>
            <person name="Allemand D."/>
            <person name="Aranda M."/>
        </authorList>
    </citation>
    <scope>NUCLEOTIDE SEQUENCE [LARGE SCALE GENOMIC DNA]</scope>
</reference>
<evidence type="ECO:0000313" key="1">
    <source>
        <dbReference type="EMBL" id="PFX17035.1"/>
    </source>
</evidence>
<sequence>MPFICADYGELSAISWQDRIPNTEVLSHCHMRGIEAYIMEAHLRWTGHVVHMSAERLPRALLYSELSDGARKVGAPKKRFKDQLKITLNKCDITDFEALVSDRAQWKTAVKCRVAKFEDARIEDVRERRHCRKERILAHGCYPCRKCPKVCHSYIGLGFKSSNHMTVGHLRPANAFASEIYKANDPETSSTMFSKIITVLFAVNVISAANGFINSKLRVLEPILKCYEGTAPEFAGEKAMAARLNLDSDANDLKLSCLAIGEYDTCLADVLEKTPSPVPNVFLFYGAEAYQTSYLLKKANLCPGIKYDDLERIVLNSGIMEKEGLSNIENDRYHKCAGDAMKKCLVESMQVSEHEQGDPDAGDDADDEYIRCIEEQSKTCNHPIMRHLFEEIKAYKKNVKQLEMLESEEQQG</sequence>
<comment type="caution">
    <text evidence="1">The sequence shown here is derived from an EMBL/GenBank/DDBJ whole genome shotgun (WGS) entry which is preliminary data.</text>
</comment>